<reference evidence="1" key="1">
    <citation type="submission" date="2021-01" db="EMBL/GenBank/DDBJ databases">
        <authorList>
            <person name="Corre E."/>
            <person name="Pelletier E."/>
            <person name="Niang G."/>
            <person name="Scheremetjew M."/>
            <person name="Finn R."/>
            <person name="Kale V."/>
            <person name="Holt S."/>
            <person name="Cochrane G."/>
            <person name="Meng A."/>
            <person name="Brown T."/>
            <person name="Cohen L."/>
        </authorList>
    </citation>
    <scope>NUCLEOTIDE SEQUENCE</scope>
    <source>
        <strain evidence="1">CCMP3107</strain>
    </source>
</reference>
<name>A0A6V1U1Z6_HETAK</name>
<gene>
    <name evidence="1" type="ORF">HAKA00212_LOCUS19692</name>
</gene>
<protein>
    <submittedName>
        <fullName evidence="1">Uncharacterized protein</fullName>
    </submittedName>
</protein>
<dbReference type="AlphaFoldDB" id="A0A6V1U1Z6"/>
<organism evidence="1">
    <name type="scientific">Heterosigma akashiwo</name>
    <name type="common">Chromophytic alga</name>
    <name type="synonym">Heterosigma carterae</name>
    <dbReference type="NCBI Taxonomy" id="2829"/>
    <lineage>
        <taxon>Eukaryota</taxon>
        <taxon>Sar</taxon>
        <taxon>Stramenopiles</taxon>
        <taxon>Ochrophyta</taxon>
        <taxon>Raphidophyceae</taxon>
        <taxon>Chattonellales</taxon>
        <taxon>Chattonellaceae</taxon>
        <taxon>Heterosigma</taxon>
    </lineage>
</organism>
<sequence>MVSILANNTLVKYGSENRYVEGDEDAAAVSSDAFNFINAIFDSEPEYDMTWSFNNDRFDVKVYTRHVAESKIELTYSIMQVERQAAEVFALARRRLNFVRNGGGAHSGRRYEEACEFPAATNGPGDRCLVTRAASREGLVWAPRAWRQLHAADARTRTLLSAPCGLQRPPCGVTAWELARRLLPLPWDAVRAREVCGLRVEEISTSQCRVLGIRWADMGGAFLPAYFMTKYICDTWTNDFVAFRQVCELSEGAGSEIQEERGREARDGEEGLPLQGIEGGVAVAGDENNIDGDRGPLDHSRQVNSLLRQL</sequence>
<accession>A0A6V1U1Z6</accession>
<dbReference type="EMBL" id="HBIU01043564">
    <property type="protein sequence ID" value="CAE0640868.1"/>
    <property type="molecule type" value="Transcribed_RNA"/>
</dbReference>
<evidence type="ECO:0000313" key="1">
    <source>
        <dbReference type="EMBL" id="CAE0640868.1"/>
    </source>
</evidence>
<proteinExistence type="predicted"/>